<evidence type="ECO:0000256" key="6">
    <source>
        <dbReference type="ARBA" id="ARBA00023316"/>
    </source>
</evidence>
<dbReference type="Gene3D" id="3.30.1490.480">
    <property type="entry name" value="Endolytic murein transglycosylase"/>
    <property type="match status" value="1"/>
</dbReference>
<dbReference type="PANTHER" id="PTHR30518:SF2">
    <property type="entry name" value="ENDOLYTIC MUREIN TRANSGLYCOSYLASE"/>
    <property type="match status" value="1"/>
</dbReference>
<dbReference type="InterPro" id="IPR003770">
    <property type="entry name" value="MLTG-like"/>
</dbReference>
<comment type="similarity">
    <text evidence="7">Belongs to the transglycosylase MltG family.</text>
</comment>
<proteinExistence type="inferred from homology"/>
<comment type="catalytic activity">
    <reaction evidence="7">
        <text>a peptidoglycan chain = a peptidoglycan chain with N-acetyl-1,6-anhydromuramyl-[peptide] at the reducing end + a peptidoglycan chain with N-acetylglucosamine at the non-reducing end.</text>
        <dbReference type="EC" id="4.2.2.29"/>
    </reaction>
</comment>
<dbReference type="GO" id="GO:0005886">
    <property type="term" value="C:plasma membrane"/>
    <property type="evidence" value="ECO:0007669"/>
    <property type="project" value="UniProtKB-UniRule"/>
</dbReference>
<accession>A0A3D9FE94</accession>
<keyword evidence="9" id="KW-1185">Reference proteome</keyword>
<dbReference type="EMBL" id="QRDP01000004">
    <property type="protein sequence ID" value="RED15882.1"/>
    <property type="molecule type" value="Genomic_DNA"/>
</dbReference>
<dbReference type="EC" id="4.2.2.29" evidence="7"/>
<feature type="site" description="Important for catalytic activity" evidence="7">
    <location>
        <position position="198"/>
    </location>
</feature>
<dbReference type="Pfam" id="PF02618">
    <property type="entry name" value="YceG"/>
    <property type="match status" value="1"/>
</dbReference>
<evidence type="ECO:0000256" key="7">
    <source>
        <dbReference type="HAMAP-Rule" id="MF_02065"/>
    </source>
</evidence>
<dbReference type="GO" id="GO:0071555">
    <property type="term" value="P:cell wall organization"/>
    <property type="evidence" value="ECO:0007669"/>
    <property type="project" value="UniProtKB-KW"/>
</dbReference>
<evidence type="ECO:0000256" key="3">
    <source>
        <dbReference type="ARBA" id="ARBA00022989"/>
    </source>
</evidence>
<evidence type="ECO:0000313" key="8">
    <source>
        <dbReference type="EMBL" id="RED15882.1"/>
    </source>
</evidence>
<evidence type="ECO:0000313" key="9">
    <source>
        <dbReference type="Proteomes" id="UP000256310"/>
    </source>
</evidence>
<protein>
    <recommendedName>
        <fullName evidence="7">Endolytic murein transglycosylase</fullName>
        <ecNumber evidence="7">4.2.2.29</ecNumber>
    </recommendedName>
    <alternativeName>
        <fullName evidence="7">Peptidoglycan lytic transglycosylase</fullName>
    </alternativeName>
    <alternativeName>
        <fullName evidence="7">Peptidoglycan polymerization terminase</fullName>
    </alternativeName>
</protein>
<dbReference type="HAMAP" id="MF_02065">
    <property type="entry name" value="MltG"/>
    <property type="match status" value="1"/>
</dbReference>
<dbReference type="GO" id="GO:0009252">
    <property type="term" value="P:peptidoglycan biosynthetic process"/>
    <property type="evidence" value="ECO:0007669"/>
    <property type="project" value="UniProtKB-UniRule"/>
</dbReference>
<dbReference type="CDD" id="cd08010">
    <property type="entry name" value="MltG_like"/>
    <property type="match status" value="1"/>
</dbReference>
<keyword evidence="4 7" id="KW-0472">Membrane</keyword>
<keyword evidence="1 7" id="KW-1003">Cell membrane</keyword>
<name>A0A3D9FE94_9SPHN</name>
<keyword evidence="3 7" id="KW-1133">Transmembrane helix</keyword>
<dbReference type="OrthoDB" id="9814591at2"/>
<evidence type="ECO:0000256" key="2">
    <source>
        <dbReference type="ARBA" id="ARBA00022692"/>
    </source>
</evidence>
<comment type="caution">
    <text evidence="8">The sequence shown here is derived from an EMBL/GenBank/DDBJ whole genome shotgun (WGS) entry which is preliminary data.</text>
</comment>
<keyword evidence="6 7" id="KW-0961">Cell wall biogenesis/degradation</keyword>
<dbReference type="RefSeq" id="WP_116235350.1">
    <property type="nucleotide sequence ID" value="NZ_QRDP01000004.1"/>
</dbReference>
<reference evidence="8 9" key="1">
    <citation type="submission" date="2018-07" db="EMBL/GenBank/DDBJ databases">
        <title>Genomic Encyclopedia of Type Strains, Phase IV (KMG-IV): sequencing the most valuable type-strain genomes for metagenomic binning, comparative biology and taxonomic classification.</title>
        <authorList>
            <person name="Goeker M."/>
        </authorList>
    </citation>
    <scope>NUCLEOTIDE SEQUENCE [LARGE SCALE GENOMIC DNA]</scope>
    <source>
        <strain evidence="8 9">DSM 26725</strain>
    </source>
</reference>
<dbReference type="GO" id="GO:0008932">
    <property type="term" value="F:lytic endotransglycosylase activity"/>
    <property type="evidence" value="ECO:0007669"/>
    <property type="project" value="UniProtKB-UniRule"/>
</dbReference>
<dbReference type="PANTHER" id="PTHR30518">
    <property type="entry name" value="ENDOLYTIC MUREIN TRANSGLYCOSYLASE"/>
    <property type="match status" value="1"/>
</dbReference>
<keyword evidence="7" id="KW-0997">Cell inner membrane</keyword>
<keyword evidence="2 7" id="KW-0812">Transmembrane</keyword>
<dbReference type="Proteomes" id="UP000256310">
    <property type="component" value="Unassembled WGS sequence"/>
</dbReference>
<evidence type="ECO:0000256" key="1">
    <source>
        <dbReference type="ARBA" id="ARBA00022475"/>
    </source>
</evidence>
<evidence type="ECO:0000256" key="4">
    <source>
        <dbReference type="ARBA" id="ARBA00023136"/>
    </source>
</evidence>
<sequence>MRRLGCLGLIVAGLLVVGLVAALRSWSGAGPLDEPVAVTIADGATLTDAALTLEEAGVIRSQSRFLLFARFLGSNAPIRAGEYEMPARVSQSGALRILQEAPAIQRFVTIPEGMPAVLVHERLMATELLTGEIPVPEEGSVLADSYSYERGESRADLLSRMQLALDEELAALWAVRSDDIAVETPREAVILASIVEKETAEPSERPIIAGVYSNRLRIGMRLQADPTIIYPITQGRALGRRIRRSEIDQRNDYNTYAMAGLPRGPIANVGRDAIAAVLNPAETDALFFVANSDGSGTHVFAETYGEHRDNVERWYELRRQRGEMD</sequence>
<organism evidence="8 9">
    <name type="scientific">Parasphingopyxis lamellibrachiae</name>
    <dbReference type="NCBI Taxonomy" id="680125"/>
    <lineage>
        <taxon>Bacteria</taxon>
        <taxon>Pseudomonadati</taxon>
        <taxon>Pseudomonadota</taxon>
        <taxon>Alphaproteobacteria</taxon>
        <taxon>Sphingomonadales</taxon>
        <taxon>Sphingomonadaceae</taxon>
        <taxon>Parasphingopyxis</taxon>
    </lineage>
</organism>
<dbReference type="NCBIfam" id="TIGR00247">
    <property type="entry name" value="endolytic transglycosylase MltG"/>
    <property type="match status" value="1"/>
</dbReference>
<evidence type="ECO:0000256" key="5">
    <source>
        <dbReference type="ARBA" id="ARBA00023239"/>
    </source>
</evidence>
<dbReference type="AlphaFoldDB" id="A0A3D9FE94"/>
<comment type="function">
    <text evidence="7">Functions as a peptidoglycan terminase that cleaves nascent peptidoglycan strands endolytically to terminate their elongation.</text>
</comment>
<keyword evidence="5 7" id="KW-0456">Lyase</keyword>
<gene>
    <name evidence="7" type="primary">mltG</name>
    <name evidence="8" type="ORF">DFR46_0890</name>
</gene>
<dbReference type="Gene3D" id="3.30.160.60">
    <property type="entry name" value="Classic Zinc Finger"/>
    <property type="match status" value="1"/>
</dbReference>